<name>A0A151I187_9HYME</name>
<protein>
    <submittedName>
        <fullName evidence="1">Uncharacterized protein</fullName>
    </submittedName>
</protein>
<sequence length="65" mass="7724">MPEDRAWRILRVFPDISESLIIHFMEISPTGKARLENAARSLYRKALRKMHNYLIIGVFNQHCLR</sequence>
<dbReference type="Proteomes" id="UP000078540">
    <property type="component" value="Unassembled WGS sequence"/>
</dbReference>
<reference evidence="1 2" key="1">
    <citation type="submission" date="2015-09" db="EMBL/GenBank/DDBJ databases">
        <title>Atta colombica WGS genome.</title>
        <authorList>
            <person name="Nygaard S."/>
            <person name="Hu H."/>
            <person name="Boomsma J."/>
            <person name="Zhang G."/>
        </authorList>
    </citation>
    <scope>NUCLEOTIDE SEQUENCE [LARGE SCALE GENOMIC DNA]</scope>
    <source>
        <strain evidence="1">Treedump-2</strain>
        <tissue evidence="1">Whole body</tissue>
    </source>
</reference>
<evidence type="ECO:0000313" key="2">
    <source>
        <dbReference type="Proteomes" id="UP000078540"/>
    </source>
</evidence>
<organism evidence="1 2">
    <name type="scientific">Atta colombica</name>
    <dbReference type="NCBI Taxonomy" id="520822"/>
    <lineage>
        <taxon>Eukaryota</taxon>
        <taxon>Metazoa</taxon>
        <taxon>Ecdysozoa</taxon>
        <taxon>Arthropoda</taxon>
        <taxon>Hexapoda</taxon>
        <taxon>Insecta</taxon>
        <taxon>Pterygota</taxon>
        <taxon>Neoptera</taxon>
        <taxon>Endopterygota</taxon>
        <taxon>Hymenoptera</taxon>
        <taxon>Apocrita</taxon>
        <taxon>Aculeata</taxon>
        <taxon>Formicoidea</taxon>
        <taxon>Formicidae</taxon>
        <taxon>Myrmicinae</taxon>
        <taxon>Atta</taxon>
    </lineage>
</organism>
<dbReference type="EMBL" id="KQ976580">
    <property type="protein sequence ID" value="KYM79911.1"/>
    <property type="molecule type" value="Genomic_DNA"/>
</dbReference>
<dbReference type="AlphaFoldDB" id="A0A151I187"/>
<accession>A0A151I187</accession>
<gene>
    <name evidence="1" type="ORF">ALC53_09616</name>
</gene>
<keyword evidence="2" id="KW-1185">Reference proteome</keyword>
<proteinExistence type="predicted"/>
<evidence type="ECO:0000313" key="1">
    <source>
        <dbReference type="EMBL" id="KYM79911.1"/>
    </source>
</evidence>